<keyword evidence="6" id="KW-0175">Coiled coil</keyword>
<dbReference type="Pfam" id="PF03343">
    <property type="entry name" value="SART-1"/>
    <property type="match status" value="1"/>
</dbReference>
<evidence type="ECO:0000256" key="4">
    <source>
        <dbReference type="ARBA" id="ARBA00023187"/>
    </source>
</evidence>
<feature type="compositionally biased region" description="Basic and acidic residues" evidence="7">
    <location>
        <begin position="357"/>
        <end position="368"/>
    </location>
</feature>
<dbReference type="GO" id="GO:0046540">
    <property type="term" value="C:U4/U6 x U5 tri-snRNP complex"/>
    <property type="evidence" value="ECO:0007669"/>
    <property type="project" value="InterPro"/>
</dbReference>
<comment type="caution">
    <text evidence="8">The sequence shown here is derived from an EMBL/GenBank/DDBJ whole genome shotgun (WGS) entry which is preliminary data.</text>
</comment>
<feature type="region of interest" description="Disordered" evidence="7">
    <location>
        <begin position="294"/>
        <end position="372"/>
    </location>
</feature>
<gene>
    <name evidence="8" type="ORF">HDU87_007006</name>
</gene>
<dbReference type="Proteomes" id="UP001212152">
    <property type="component" value="Unassembled WGS sequence"/>
</dbReference>
<sequence length="828" mass="91664">MADTDHDAGGEVSLSIEQTNALRISLGLKPLTDSQTTDKEAQAEQNYAKHKESLANKAARQELIATVAKAKAKAQREKVLVGPTLGGAASDDDDAAAVDDPLAWVQRQQARDEKRRLKDKEKAAALARKKEMELEAMDRDAVVVVPKYKASDLKGLRVDHNLEDVLAGGESILTLKDATIAELEEEGDMLQSVNLADADRDRKNNENRRKKTAYNVYDDEEMATGTKRNILSQYDEEIDGPQSTGFVINEDGAVDLEQKRKTVSEQMRANAVALTYEKAQEIKDYYTQEEMISFKKPRKKKKSRRERQVDDDDINTNGTTTTTGDVTESAGRDHGSRRRRTRLDEDSMDVDEPSAPAEEHADEPRAMDYSKSNRNINIEDVNFVDDDDLQSALARARRVQLKKQRKTDVEDMAKAALLIKDDDSVPAGSVVVSATSEFVRNLATAPTVKAPESTRPARSARPTDEQAAQPKRNSDAMDVDGGEQDDEQGGWDVDAASGNDAAAKAPEGGDSPDADADAQSDDGELPPQAPIEEEPLISAGLGATLALLTQKGFVEKASPAEIERLRKQNERRAWLAEQKKLEKIREMAKQKEKARNRELNEKAKGKGKQQQQQHHQDDHDWYREEQEARYAERERARETEERFKKYIPDVNLEYHDEYGRKLNQKEAFRQLSHKFHGKSSGKMKTERRLRKIEDELKMEKMSSNDTPLGTASALSERTRASGAAHVVLQINNRSVLPADVSLSSLRPSKPAPTASRTQVTTTTVVDTDRNVNTFNRERVAFGLGAAPSGPAAVKPPPASSEGSSPLAKRKAFDGDAASEPGSSKKPKH</sequence>
<keyword evidence="3" id="KW-0507">mRNA processing</keyword>
<comment type="similarity">
    <text evidence="2">Belongs to the SNU66/SART1 family.</text>
</comment>
<evidence type="ECO:0000256" key="2">
    <source>
        <dbReference type="ARBA" id="ARBA00006076"/>
    </source>
</evidence>
<feature type="region of interest" description="Disordered" evidence="7">
    <location>
        <begin position="446"/>
        <end position="537"/>
    </location>
</feature>
<dbReference type="Pfam" id="PF19252">
    <property type="entry name" value="HIND"/>
    <property type="match status" value="1"/>
</dbReference>
<evidence type="ECO:0000256" key="6">
    <source>
        <dbReference type="SAM" id="Coils"/>
    </source>
</evidence>
<feature type="compositionally biased region" description="Low complexity" evidence="7">
    <location>
        <begin position="315"/>
        <end position="327"/>
    </location>
</feature>
<feature type="region of interest" description="Disordered" evidence="7">
    <location>
        <begin position="585"/>
        <end position="639"/>
    </location>
</feature>
<comment type="subcellular location">
    <subcellularLocation>
        <location evidence="1">Nucleus</location>
    </subcellularLocation>
</comment>
<evidence type="ECO:0000313" key="8">
    <source>
        <dbReference type="EMBL" id="KAJ3174634.1"/>
    </source>
</evidence>
<reference evidence="8" key="1">
    <citation type="submission" date="2020-05" db="EMBL/GenBank/DDBJ databases">
        <title>Phylogenomic resolution of chytrid fungi.</title>
        <authorList>
            <person name="Stajich J.E."/>
            <person name="Amses K."/>
            <person name="Simmons R."/>
            <person name="Seto K."/>
            <person name="Myers J."/>
            <person name="Bonds A."/>
            <person name="Quandt C.A."/>
            <person name="Barry K."/>
            <person name="Liu P."/>
            <person name="Grigoriev I."/>
            <person name="Longcore J.E."/>
            <person name="James T.Y."/>
        </authorList>
    </citation>
    <scope>NUCLEOTIDE SEQUENCE</scope>
    <source>
        <strain evidence="8">JEL0379</strain>
    </source>
</reference>
<dbReference type="GO" id="GO:0045292">
    <property type="term" value="P:mRNA cis splicing, via spliceosome"/>
    <property type="evidence" value="ECO:0007669"/>
    <property type="project" value="TreeGrafter"/>
</dbReference>
<evidence type="ECO:0008006" key="10">
    <source>
        <dbReference type="Google" id="ProtNLM"/>
    </source>
</evidence>
<keyword evidence="5" id="KW-0539">Nucleus</keyword>
<feature type="region of interest" description="Disordered" evidence="7">
    <location>
        <begin position="782"/>
        <end position="828"/>
    </location>
</feature>
<protein>
    <recommendedName>
        <fullName evidence="10">SART-1 protein</fullName>
    </recommendedName>
</protein>
<proteinExistence type="inferred from homology"/>
<evidence type="ECO:0000313" key="9">
    <source>
        <dbReference type="Proteomes" id="UP001212152"/>
    </source>
</evidence>
<keyword evidence="4" id="KW-0508">mRNA splicing</keyword>
<accession>A0AAD5XNK7</accession>
<dbReference type="PANTHER" id="PTHR14152">
    <property type="entry name" value="SQUAMOUS CELL CARCINOMA ANTIGEN RECOGNISED BY CYTOTOXIC T LYMPHOCYTES"/>
    <property type="match status" value="1"/>
</dbReference>
<dbReference type="InterPro" id="IPR005011">
    <property type="entry name" value="SNU66/SART1"/>
</dbReference>
<feature type="coiled-coil region" evidence="6">
    <location>
        <begin position="107"/>
        <end position="140"/>
    </location>
</feature>
<evidence type="ECO:0000256" key="5">
    <source>
        <dbReference type="ARBA" id="ARBA00023242"/>
    </source>
</evidence>
<dbReference type="AlphaFoldDB" id="A0AAD5XNK7"/>
<dbReference type="GO" id="GO:0000481">
    <property type="term" value="P:maturation of 5S rRNA"/>
    <property type="evidence" value="ECO:0007669"/>
    <property type="project" value="TreeGrafter"/>
</dbReference>
<feature type="compositionally biased region" description="Low complexity" evidence="7">
    <location>
        <begin position="490"/>
        <end position="509"/>
    </location>
</feature>
<feature type="compositionally biased region" description="Acidic residues" evidence="7">
    <location>
        <begin position="477"/>
        <end position="489"/>
    </location>
</feature>
<feature type="compositionally biased region" description="Basic and acidic residues" evidence="7">
    <location>
        <begin position="585"/>
        <end position="604"/>
    </location>
</feature>
<feature type="compositionally biased region" description="Basic residues" evidence="7">
    <location>
        <begin position="295"/>
        <end position="305"/>
    </location>
</feature>
<organism evidence="8 9">
    <name type="scientific">Geranomyces variabilis</name>
    <dbReference type="NCBI Taxonomy" id="109894"/>
    <lineage>
        <taxon>Eukaryota</taxon>
        <taxon>Fungi</taxon>
        <taxon>Fungi incertae sedis</taxon>
        <taxon>Chytridiomycota</taxon>
        <taxon>Chytridiomycota incertae sedis</taxon>
        <taxon>Chytridiomycetes</taxon>
        <taxon>Spizellomycetales</taxon>
        <taxon>Powellomycetaceae</taxon>
        <taxon>Geranomyces</taxon>
    </lineage>
</organism>
<dbReference type="PANTHER" id="PTHR14152:SF5">
    <property type="entry name" value="U4_U6.U5 TRI-SNRNP-ASSOCIATED PROTEIN 1"/>
    <property type="match status" value="1"/>
</dbReference>
<feature type="compositionally biased region" description="Acidic residues" evidence="7">
    <location>
        <begin position="510"/>
        <end position="524"/>
    </location>
</feature>
<evidence type="ECO:0000256" key="3">
    <source>
        <dbReference type="ARBA" id="ARBA00022664"/>
    </source>
</evidence>
<name>A0AAD5XNK7_9FUNG</name>
<dbReference type="InterPro" id="IPR045347">
    <property type="entry name" value="HIND"/>
</dbReference>
<dbReference type="EMBL" id="JADGJQ010000062">
    <property type="protein sequence ID" value="KAJ3174634.1"/>
    <property type="molecule type" value="Genomic_DNA"/>
</dbReference>
<evidence type="ECO:0000256" key="7">
    <source>
        <dbReference type="SAM" id="MobiDB-lite"/>
    </source>
</evidence>
<evidence type="ECO:0000256" key="1">
    <source>
        <dbReference type="ARBA" id="ARBA00004123"/>
    </source>
</evidence>
<feature type="region of interest" description="Disordered" evidence="7">
    <location>
        <begin position="742"/>
        <end position="761"/>
    </location>
</feature>
<keyword evidence="9" id="KW-1185">Reference proteome</keyword>
<feature type="compositionally biased region" description="Basic and acidic residues" evidence="7">
    <location>
        <begin position="614"/>
        <end position="639"/>
    </location>
</feature>